<feature type="compositionally biased region" description="Polar residues" evidence="1">
    <location>
        <begin position="9"/>
        <end position="20"/>
    </location>
</feature>
<evidence type="ECO:0000313" key="2">
    <source>
        <dbReference type="EMBL" id="KAG5580745.1"/>
    </source>
</evidence>
<gene>
    <name evidence="2" type="ORF">H5410_051372</name>
</gene>
<sequence length="172" mass="19768">MADKIYKGSSKTLQRQSRQGSNEEEGGNYHIRKIKFKDLSVLAHQRLPLRSQIHWQGSSAVARHPKRYVPTHERQKPKEKRADPEIFLTEDMLARILNKVEGSDKVLKEIKDDVSNRNKMVTAHLVSIKQLEFKGRGQNLSRWTIQRVGSSSSSGSMVHQKFLGLPFYPSFL</sequence>
<proteinExistence type="predicted"/>
<dbReference type="EMBL" id="JACXVP010000010">
    <property type="protein sequence ID" value="KAG5580745.1"/>
    <property type="molecule type" value="Genomic_DNA"/>
</dbReference>
<evidence type="ECO:0000313" key="3">
    <source>
        <dbReference type="Proteomes" id="UP000824120"/>
    </source>
</evidence>
<dbReference type="AlphaFoldDB" id="A0A9J5WY00"/>
<accession>A0A9J5WY00</accession>
<comment type="caution">
    <text evidence="2">The sequence shown here is derived from an EMBL/GenBank/DDBJ whole genome shotgun (WGS) entry which is preliminary data.</text>
</comment>
<name>A0A9J5WY00_SOLCO</name>
<evidence type="ECO:0000256" key="1">
    <source>
        <dbReference type="SAM" id="MobiDB-lite"/>
    </source>
</evidence>
<organism evidence="2 3">
    <name type="scientific">Solanum commersonii</name>
    <name type="common">Commerson's wild potato</name>
    <name type="synonym">Commerson's nightshade</name>
    <dbReference type="NCBI Taxonomy" id="4109"/>
    <lineage>
        <taxon>Eukaryota</taxon>
        <taxon>Viridiplantae</taxon>
        <taxon>Streptophyta</taxon>
        <taxon>Embryophyta</taxon>
        <taxon>Tracheophyta</taxon>
        <taxon>Spermatophyta</taxon>
        <taxon>Magnoliopsida</taxon>
        <taxon>eudicotyledons</taxon>
        <taxon>Gunneridae</taxon>
        <taxon>Pentapetalae</taxon>
        <taxon>asterids</taxon>
        <taxon>lamiids</taxon>
        <taxon>Solanales</taxon>
        <taxon>Solanaceae</taxon>
        <taxon>Solanoideae</taxon>
        <taxon>Solaneae</taxon>
        <taxon>Solanum</taxon>
    </lineage>
</organism>
<keyword evidence="3" id="KW-1185">Reference proteome</keyword>
<feature type="region of interest" description="Disordered" evidence="1">
    <location>
        <begin position="60"/>
        <end position="81"/>
    </location>
</feature>
<feature type="compositionally biased region" description="Basic and acidic residues" evidence="1">
    <location>
        <begin position="70"/>
        <end position="81"/>
    </location>
</feature>
<reference evidence="2 3" key="1">
    <citation type="submission" date="2020-09" db="EMBL/GenBank/DDBJ databases">
        <title>De no assembly of potato wild relative species, Solanum commersonii.</title>
        <authorList>
            <person name="Cho K."/>
        </authorList>
    </citation>
    <scope>NUCLEOTIDE SEQUENCE [LARGE SCALE GENOMIC DNA]</scope>
    <source>
        <strain evidence="2">LZ3.2</strain>
        <tissue evidence="2">Leaf</tissue>
    </source>
</reference>
<protein>
    <submittedName>
        <fullName evidence="2">Uncharacterized protein</fullName>
    </submittedName>
</protein>
<dbReference type="Proteomes" id="UP000824120">
    <property type="component" value="Chromosome 10"/>
</dbReference>
<feature type="region of interest" description="Disordered" evidence="1">
    <location>
        <begin position="1"/>
        <end position="29"/>
    </location>
</feature>